<dbReference type="GO" id="GO:0030424">
    <property type="term" value="C:axon"/>
    <property type="evidence" value="ECO:0007669"/>
    <property type="project" value="TreeGrafter"/>
</dbReference>
<keyword evidence="4 7" id="KW-1133">Transmembrane helix</keyword>
<dbReference type="PANTHER" id="PTHR21143:SF133">
    <property type="entry name" value="GUSTATORY AND PHEROMONE RECEPTOR 32A-RELATED"/>
    <property type="match status" value="1"/>
</dbReference>
<feature type="transmembrane region" description="Helical" evidence="7">
    <location>
        <begin position="295"/>
        <end position="317"/>
    </location>
</feature>
<gene>
    <name evidence="8" type="ORF">GHT06_010287</name>
</gene>
<dbReference type="GO" id="GO:0043025">
    <property type="term" value="C:neuronal cell body"/>
    <property type="evidence" value="ECO:0007669"/>
    <property type="project" value="TreeGrafter"/>
</dbReference>
<dbReference type="Pfam" id="PF08395">
    <property type="entry name" value="7tm_7"/>
    <property type="match status" value="1"/>
</dbReference>
<reference evidence="8 9" key="1">
    <citation type="submission" date="2022-05" db="EMBL/GenBank/DDBJ databases">
        <title>A multi-omics perspective on studying reproductive biology in Daphnia sinensis.</title>
        <authorList>
            <person name="Jia J."/>
        </authorList>
    </citation>
    <scope>NUCLEOTIDE SEQUENCE [LARGE SCALE GENOMIC DNA]</scope>
    <source>
        <strain evidence="8 9">WSL</strain>
    </source>
</reference>
<evidence type="ECO:0000313" key="9">
    <source>
        <dbReference type="Proteomes" id="UP000820818"/>
    </source>
</evidence>
<keyword evidence="5 7" id="KW-0472">Membrane</keyword>
<dbReference type="InterPro" id="IPR013604">
    <property type="entry name" value="7TM_chemorcpt"/>
</dbReference>
<evidence type="ECO:0000256" key="3">
    <source>
        <dbReference type="ARBA" id="ARBA00022692"/>
    </source>
</evidence>
<evidence type="ECO:0000256" key="6">
    <source>
        <dbReference type="ARBA" id="ARBA00023170"/>
    </source>
</evidence>
<feature type="transmembrane region" description="Helical" evidence="7">
    <location>
        <begin position="188"/>
        <end position="209"/>
    </location>
</feature>
<comment type="caution">
    <text evidence="8">The sequence shown here is derived from an EMBL/GenBank/DDBJ whole genome shotgun (WGS) entry which is preliminary data.</text>
</comment>
<keyword evidence="3 7" id="KW-0812">Transmembrane</keyword>
<proteinExistence type="predicted"/>
<evidence type="ECO:0000256" key="4">
    <source>
        <dbReference type="ARBA" id="ARBA00022989"/>
    </source>
</evidence>
<dbReference type="GO" id="GO:0008049">
    <property type="term" value="P:male courtship behavior"/>
    <property type="evidence" value="ECO:0007669"/>
    <property type="project" value="TreeGrafter"/>
</dbReference>
<feature type="transmembrane region" description="Helical" evidence="7">
    <location>
        <begin position="157"/>
        <end position="176"/>
    </location>
</feature>
<evidence type="ECO:0000256" key="7">
    <source>
        <dbReference type="SAM" id="Phobius"/>
    </source>
</evidence>
<evidence type="ECO:0000256" key="2">
    <source>
        <dbReference type="ARBA" id="ARBA00022475"/>
    </source>
</evidence>
<dbReference type="AlphaFoldDB" id="A0AAD5PXC0"/>
<sequence>MAIPVSSSSREREVESTTINCWTWSIRPLIIWLRFLGVALPDVSTSSSLCHRWVMLAHGILCFSSHATGHIDILCYLFTKSEPGSLEQAGGSNYDTTTAKMNSIIDFVNYTVNGFGTHIIMLTVIRTRWIRLRNSFQRLEGVFVEENYIRIRNMSSMGVVSIILLIFGLTASSTGYHFAVGTSSTHRIFISFMATISIIYPLTALVLFFTHCYASSLAFESIQTEVKRNEIQLMNGREQDVSQLIFLFKERHILANETVDGINDSFGCYLLLATTSYFVSIINSTFYLFGLDNRISLPDIIFTLFVLFNLTVTCFAADSIQNKMNTFISEMAHTIPQISANGYFDVSRKLFPQVIGTTLTYFFILCQFEVSEKKLCPK</sequence>
<protein>
    <recommendedName>
        <fullName evidence="10">Gustatory receptor</fullName>
    </recommendedName>
</protein>
<dbReference type="GO" id="GO:0050909">
    <property type="term" value="P:sensory perception of taste"/>
    <property type="evidence" value="ECO:0007669"/>
    <property type="project" value="InterPro"/>
</dbReference>
<evidence type="ECO:0000256" key="5">
    <source>
        <dbReference type="ARBA" id="ARBA00023136"/>
    </source>
</evidence>
<keyword evidence="6" id="KW-0675">Receptor</keyword>
<keyword evidence="2" id="KW-1003">Cell membrane</keyword>
<dbReference type="GO" id="GO:0007635">
    <property type="term" value="P:chemosensory behavior"/>
    <property type="evidence" value="ECO:0007669"/>
    <property type="project" value="TreeGrafter"/>
</dbReference>
<evidence type="ECO:0008006" key="10">
    <source>
        <dbReference type="Google" id="ProtNLM"/>
    </source>
</evidence>
<dbReference type="Proteomes" id="UP000820818">
    <property type="component" value="Linkage Group LG2"/>
</dbReference>
<dbReference type="GO" id="GO:0005886">
    <property type="term" value="C:plasma membrane"/>
    <property type="evidence" value="ECO:0007669"/>
    <property type="project" value="UniProtKB-SubCell"/>
</dbReference>
<dbReference type="PANTHER" id="PTHR21143">
    <property type="entry name" value="INVERTEBRATE GUSTATORY RECEPTOR"/>
    <property type="match status" value="1"/>
</dbReference>
<accession>A0AAD5PXC0</accession>
<keyword evidence="9" id="KW-1185">Reference proteome</keyword>
<name>A0AAD5PXC0_9CRUS</name>
<feature type="transmembrane region" description="Helical" evidence="7">
    <location>
        <begin position="266"/>
        <end position="289"/>
    </location>
</feature>
<evidence type="ECO:0000256" key="1">
    <source>
        <dbReference type="ARBA" id="ARBA00004651"/>
    </source>
</evidence>
<dbReference type="EMBL" id="WJBH02000002">
    <property type="protein sequence ID" value="KAI9562832.1"/>
    <property type="molecule type" value="Genomic_DNA"/>
</dbReference>
<organism evidence="8 9">
    <name type="scientific">Daphnia sinensis</name>
    <dbReference type="NCBI Taxonomy" id="1820382"/>
    <lineage>
        <taxon>Eukaryota</taxon>
        <taxon>Metazoa</taxon>
        <taxon>Ecdysozoa</taxon>
        <taxon>Arthropoda</taxon>
        <taxon>Crustacea</taxon>
        <taxon>Branchiopoda</taxon>
        <taxon>Diplostraca</taxon>
        <taxon>Cladocera</taxon>
        <taxon>Anomopoda</taxon>
        <taxon>Daphniidae</taxon>
        <taxon>Daphnia</taxon>
        <taxon>Daphnia similis group</taxon>
    </lineage>
</organism>
<dbReference type="GO" id="GO:0030425">
    <property type="term" value="C:dendrite"/>
    <property type="evidence" value="ECO:0007669"/>
    <property type="project" value="TreeGrafter"/>
</dbReference>
<comment type="subcellular location">
    <subcellularLocation>
        <location evidence="1">Cell membrane</location>
        <topology evidence="1">Multi-pass membrane protein</topology>
    </subcellularLocation>
</comment>
<evidence type="ECO:0000313" key="8">
    <source>
        <dbReference type="EMBL" id="KAI9562832.1"/>
    </source>
</evidence>